<evidence type="ECO:0000256" key="8">
    <source>
        <dbReference type="PROSITE-ProRule" id="PRU00182"/>
    </source>
</evidence>
<dbReference type="NCBIfam" id="TIGR00005">
    <property type="entry name" value="rluA_subfam"/>
    <property type="match status" value="1"/>
</dbReference>
<keyword evidence="5 8" id="KW-0694">RNA-binding</keyword>
<comment type="catalytic activity">
    <reaction evidence="1">
        <text>uridine(955/2504/2580) in 23S rRNA = pseudouridine(955/2504/2580) in 23S rRNA</text>
        <dbReference type="Rhea" id="RHEA:42528"/>
        <dbReference type="Rhea" id="RHEA-COMP:10099"/>
        <dbReference type="Rhea" id="RHEA-COMP:10100"/>
        <dbReference type="ChEBI" id="CHEBI:65314"/>
        <dbReference type="ChEBI" id="CHEBI:65315"/>
        <dbReference type="EC" id="5.4.99.24"/>
    </reaction>
</comment>
<dbReference type="CDD" id="cd00165">
    <property type="entry name" value="S4"/>
    <property type="match status" value="1"/>
</dbReference>
<protein>
    <recommendedName>
        <fullName evidence="9">Pseudouridine synthase</fullName>
        <ecNumber evidence="9">5.4.99.-</ecNumber>
    </recommendedName>
</protein>
<dbReference type="AlphaFoldDB" id="A0A3Q8EUF6"/>
<evidence type="ECO:0000256" key="1">
    <source>
        <dbReference type="ARBA" id="ARBA00000381"/>
    </source>
</evidence>
<evidence type="ECO:0000259" key="10">
    <source>
        <dbReference type="SMART" id="SM00363"/>
    </source>
</evidence>
<dbReference type="Pfam" id="PF01479">
    <property type="entry name" value="S4"/>
    <property type="match status" value="1"/>
</dbReference>
<evidence type="ECO:0000256" key="7">
    <source>
        <dbReference type="PIRSR" id="PIRSR606225-1"/>
    </source>
</evidence>
<keyword evidence="4" id="KW-0698">rRNA processing</keyword>
<dbReference type="CDD" id="cd02869">
    <property type="entry name" value="PseudoU_synth_RluA_like"/>
    <property type="match status" value="1"/>
</dbReference>
<evidence type="ECO:0000256" key="2">
    <source>
        <dbReference type="ARBA" id="ARBA00002876"/>
    </source>
</evidence>
<comment type="function">
    <text evidence="2">Responsible for synthesis of pseudouridine from uracil at positions 955, 2504 and 2580 in 23S ribosomal RNA.</text>
</comment>
<dbReference type="InterPro" id="IPR006224">
    <property type="entry name" value="PsdUridine_synth_RluA-like_CS"/>
</dbReference>
<dbReference type="KEGG" id="kso:CKSOR_00450"/>
<dbReference type="RefSeq" id="WP_234411219.1">
    <property type="nucleotide sequence ID" value="NZ_CP025628.1"/>
</dbReference>
<gene>
    <name evidence="11" type="primary">rluC</name>
    <name evidence="11" type="ORF">CKSOR_00450</name>
</gene>
<dbReference type="SUPFAM" id="SSF55120">
    <property type="entry name" value="Pseudouridine synthase"/>
    <property type="match status" value="1"/>
</dbReference>
<dbReference type="Proteomes" id="UP000266796">
    <property type="component" value="Chromosome"/>
</dbReference>
<reference evidence="11 12" key="1">
    <citation type="journal article" date="2018" name="Parasitology">
        <title>The reduced genome of Candidatus Kinetoplastibacterium sorsogonicusi, the endosymbiont of Kentomonas sorsogonicus (Trypanosomatidae): loss of the haem-synthesis pathway.</title>
        <authorList>
            <person name="Silva F.M."/>
            <person name="Kostygov A.Y."/>
            <person name="Spodareva V.V."/>
            <person name="Butenko A."/>
            <person name="Tossou R."/>
            <person name="Lukes J."/>
            <person name="Yurchenko V."/>
            <person name="Alves J.M.P."/>
        </authorList>
    </citation>
    <scope>NUCLEOTIDE SEQUENCE [LARGE SCALE GENOMIC DNA]</scope>
    <source>
        <strain evidence="11 12">MF-08</strain>
    </source>
</reference>
<proteinExistence type="inferred from homology"/>
<dbReference type="InterPro" id="IPR002942">
    <property type="entry name" value="S4_RNA-bd"/>
</dbReference>
<evidence type="ECO:0000313" key="12">
    <source>
        <dbReference type="Proteomes" id="UP000266796"/>
    </source>
</evidence>
<dbReference type="InterPro" id="IPR036986">
    <property type="entry name" value="S4_RNA-bd_sf"/>
</dbReference>
<keyword evidence="12" id="KW-1185">Reference proteome</keyword>
<dbReference type="EC" id="5.4.99.-" evidence="9"/>
<dbReference type="InterPro" id="IPR050188">
    <property type="entry name" value="RluA_PseudoU_synthase"/>
</dbReference>
<dbReference type="Gene3D" id="3.10.290.10">
    <property type="entry name" value="RNA-binding S4 domain"/>
    <property type="match status" value="1"/>
</dbReference>
<dbReference type="PANTHER" id="PTHR21600">
    <property type="entry name" value="MITOCHONDRIAL RNA PSEUDOURIDINE SYNTHASE"/>
    <property type="match status" value="1"/>
</dbReference>
<evidence type="ECO:0000256" key="4">
    <source>
        <dbReference type="ARBA" id="ARBA00022552"/>
    </source>
</evidence>
<dbReference type="SUPFAM" id="SSF55174">
    <property type="entry name" value="Alpha-L RNA-binding motif"/>
    <property type="match status" value="1"/>
</dbReference>
<evidence type="ECO:0000313" key="11">
    <source>
        <dbReference type="EMBL" id="AWD32562.1"/>
    </source>
</evidence>
<dbReference type="InterPro" id="IPR006225">
    <property type="entry name" value="PsdUridine_synth_RluC/D"/>
</dbReference>
<dbReference type="Pfam" id="PF00849">
    <property type="entry name" value="PseudoU_synth_2"/>
    <property type="match status" value="1"/>
</dbReference>
<evidence type="ECO:0000256" key="5">
    <source>
        <dbReference type="ARBA" id="ARBA00022884"/>
    </source>
</evidence>
<sequence>MKNVQSDSNVSYKIVDIEYQNQRIDNFLFNKLKNIPKARIYKAIRSGEVRVNKSRISNTYKIQTNDIIRIPPIKSTINLSKINNYVVLENKNLPNTIYEDEYLLVINKPSGLAVHGGSGIKIGLIEQLRSFYCQYKFLELCHRIDRDTSGIVMIAKKRSFLLKIHELFRENYIKKYYVAIVNGNWVNKRQHIKLKLSKWLTKTGERRVKVDHEGKFSHTIVNLRKSYKDYSILDIELCTGRTHQIRVHLSHLGFPIIGDDKYNKYESDKISKRLYLHANKICFTHPISEKKIELIAPLPEEYSKFIK</sequence>
<evidence type="ECO:0000256" key="6">
    <source>
        <dbReference type="ARBA" id="ARBA00023235"/>
    </source>
</evidence>
<accession>A0A3Q8EUF6</accession>
<organism evidence="11 12">
    <name type="scientific">Candidatus Kinetoplastidibacterium kentomonadis</name>
    <dbReference type="NCBI Taxonomy" id="1576550"/>
    <lineage>
        <taxon>Bacteria</taxon>
        <taxon>Pseudomonadati</taxon>
        <taxon>Pseudomonadota</taxon>
        <taxon>Betaproteobacteria</taxon>
        <taxon>Candidatus Kinetoplastidibacterium</taxon>
    </lineage>
</organism>
<comment type="similarity">
    <text evidence="3 9">Belongs to the pseudouridine synthase RluA family.</text>
</comment>
<feature type="domain" description="RNA-binding S4" evidence="10">
    <location>
        <begin position="22"/>
        <end position="86"/>
    </location>
</feature>
<comment type="catalytic activity">
    <reaction evidence="9">
        <text>a uridine in RNA = a pseudouridine in RNA</text>
        <dbReference type="Rhea" id="RHEA:48348"/>
        <dbReference type="Rhea" id="RHEA-COMP:12068"/>
        <dbReference type="Rhea" id="RHEA-COMP:12069"/>
        <dbReference type="ChEBI" id="CHEBI:65314"/>
        <dbReference type="ChEBI" id="CHEBI:65315"/>
    </reaction>
</comment>
<dbReference type="GO" id="GO:0003723">
    <property type="term" value="F:RNA binding"/>
    <property type="evidence" value="ECO:0007669"/>
    <property type="project" value="UniProtKB-KW"/>
</dbReference>
<dbReference type="InterPro" id="IPR020103">
    <property type="entry name" value="PsdUridine_synth_cat_dom_sf"/>
</dbReference>
<dbReference type="InterPro" id="IPR006145">
    <property type="entry name" value="PsdUridine_synth_RsuA/RluA"/>
</dbReference>
<dbReference type="Gene3D" id="3.30.2350.10">
    <property type="entry name" value="Pseudouridine synthase"/>
    <property type="match status" value="1"/>
</dbReference>
<evidence type="ECO:0000256" key="3">
    <source>
        <dbReference type="ARBA" id="ARBA00010876"/>
    </source>
</evidence>
<dbReference type="EMBL" id="CP025628">
    <property type="protein sequence ID" value="AWD32562.1"/>
    <property type="molecule type" value="Genomic_DNA"/>
</dbReference>
<dbReference type="PANTHER" id="PTHR21600:SF92">
    <property type="entry name" value="RIBOSOMAL LARGE SUBUNIT PSEUDOURIDINE SYNTHASE C"/>
    <property type="match status" value="1"/>
</dbReference>
<dbReference type="GO" id="GO:0000455">
    <property type="term" value="P:enzyme-directed rRNA pseudouridine synthesis"/>
    <property type="evidence" value="ECO:0007669"/>
    <property type="project" value="UniProtKB-ARBA"/>
</dbReference>
<name>A0A3Q8EUF6_9PROT</name>
<dbReference type="PROSITE" id="PS50889">
    <property type="entry name" value="S4"/>
    <property type="match status" value="1"/>
</dbReference>
<dbReference type="GO" id="GO:0160141">
    <property type="term" value="F:23S rRNA pseudouridine(955/2504/2580) synthase activity"/>
    <property type="evidence" value="ECO:0007669"/>
    <property type="project" value="UniProtKB-EC"/>
</dbReference>
<keyword evidence="6 9" id="KW-0413">Isomerase</keyword>
<dbReference type="SMART" id="SM00363">
    <property type="entry name" value="S4"/>
    <property type="match status" value="1"/>
</dbReference>
<feature type="active site" evidence="7">
    <location>
        <position position="145"/>
    </location>
</feature>
<evidence type="ECO:0000256" key="9">
    <source>
        <dbReference type="RuleBase" id="RU362028"/>
    </source>
</evidence>
<dbReference type="PROSITE" id="PS01129">
    <property type="entry name" value="PSI_RLU"/>
    <property type="match status" value="1"/>
</dbReference>